<sequence length="621" mass="69224">MGSSSKWSASSFADEVILHPNYSSLAEIETAPKPLSPNFGYGNSMSFMEDMSMFLATNSGERTLDEFIQLGADAGLRFVKLWHFAETGLVEFVTHKLRTSGSGKIISSSNAPLRCYKSKYEGFAEVSGRIVVSKNLHNGPTDPQYVVSPSWSFMNGVYKHPTSPFLTLYALLLRSLKPALALTSPSSRTMSQAKVDLESLLALINSATRGAIQEYESAGCELPALDNLTPFPEHASGLQKALRTLEGACFQLCKTLSRPEPLMFQRAMAHVDTQCLLVVVNAKIADVIARHPEGLHVDEIAKRTNLEPRILLKVMRNLAAKHLFRETSADVYANNRLSATLLNDSPCNSIIHVMAMHNMHGASNLYDSMADRDYGHSWDVRRSPFSYGIRDDFPDSSFYDWLHTKQFEDVLIVKHPPDFPRKDLPSGTTVCDLGGGIGTMAMDLAKTHHHLRLTLQDLPSVIDHARRVWSEEMPDAIRENRIDFIPVDFLQSSPVKNQDIYYIRQVAHNWPDADCVTILKNIRATPHFEGLLNCRVSTFTDELVLQPNFPTSPVVDTAPKPLSPNFGYGNSASFMDDVSIFMETNAGERTLDEFIQLGTDAGLRFVKLWPFTETGLVEFVL</sequence>
<evidence type="ECO:0000259" key="5">
    <source>
        <dbReference type="Pfam" id="PF08100"/>
    </source>
</evidence>
<feature type="domain" description="O-methyltransferase dimerisation" evidence="5">
    <location>
        <begin position="269"/>
        <end position="343"/>
    </location>
</feature>
<gene>
    <name evidence="6" type="ORF">EVG20_g5551</name>
</gene>
<dbReference type="InterPro" id="IPR012967">
    <property type="entry name" value="COMT_dimerisation"/>
</dbReference>
<accession>A0A4Y9YSZ1</accession>
<proteinExistence type="predicted"/>
<dbReference type="GO" id="GO:0008171">
    <property type="term" value="F:O-methyltransferase activity"/>
    <property type="evidence" value="ECO:0007669"/>
    <property type="project" value="InterPro"/>
</dbReference>
<dbReference type="GO" id="GO:0032259">
    <property type="term" value="P:methylation"/>
    <property type="evidence" value="ECO:0007669"/>
    <property type="project" value="UniProtKB-KW"/>
</dbReference>
<evidence type="ECO:0000313" key="6">
    <source>
        <dbReference type="EMBL" id="TFY65534.1"/>
    </source>
</evidence>
<keyword evidence="7" id="KW-1185">Reference proteome</keyword>
<dbReference type="EMBL" id="SEOQ01000333">
    <property type="protein sequence ID" value="TFY65534.1"/>
    <property type="molecule type" value="Genomic_DNA"/>
</dbReference>
<protein>
    <submittedName>
        <fullName evidence="6">Uncharacterized protein</fullName>
    </submittedName>
</protein>
<dbReference type="InterPro" id="IPR029063">
    <property type="entry name" value="SAM-dependent_MTases_sf"/>
</dbReference>
<evidence type="ECO:0000256" key="3">
    <source>
        <dbReference type="ARBA" id="ARBA00022691"/>
    </source>
</evidence>
<organism evidence="6 7">
    <name type="scientific">Dentipellis fragilis</name>
    <dbReference type="NCBI Taxonomy" id="205917"/>
    <lineage>
        <taxon>Eukaryota</taxon>
        <taxon>Fungi</taxon>
        <taxon>Dikarya</taxon>
        <taxon>Basidiomycota</taxon>
        <taxon>Agaricomycotina</taxon>
        <taxon>Agaricomycetes</taxon>
        <taxon>Russulales</taxon>
        <taxon>Hericiaceae</taxon>
        <taxon>Dentipellis</taxon>
    </lineage>
</organism>
<keyword evidence="3" id="KW-0949">S-adenosyl-L-methionine</keyword>
<dbReference type="AlphaFoldDB" id="A0A4Y9YSZ1"/>
<keyword evidence="1" id="KW-0489">Methyltransferase</keyword>
<dbReference type="InterPro" id="IPR036388">
    <property type="entry name" value="WH-like_DNA-bd_sf"/>
</dbReference>
<name>A0A4Y9YSZ1_9AGAM</name>
<evidence type="ECO:0000256" key="2">
    <source>
        <dbReference type="ARBA" id="ARBA00022679"/>
    </source>
</evidence>
<dbReference type="PANTHER" id="PTHR43712:SF2">
    <property type="entry name" value="O-METHYLTRANSFERASE CICE"/>
    <property type="match status" value="1"/>
</dbReference>
<dbReference type="PANTHER" id="PTHR43712">
    <property type="entry name" value="PUTATIVE (AFU_ORTHOLOGUE AFUA_4G14580)-RELATED"/>
    <property type="match status" value="1"/>
</dbReference>
<reference evidence="6 7" key="1">
    <citation type="submission" date="2019-02" db="EMBL/GenBank/DDBJ databases">
        <title>Genome sequencing of the rare red list fungi Dentipellis fragilis.</title>
        <authorList>
            <person name="Buettner E."/>
            <person name="Kellner H."/>
        </authorList>
    </citation>
    <scope>NUCLEOTIDE SEQUENCE [LARGE SCALE GENOMIC DNA]</scope>
    <source>
        <strain evidence="6 7">DSM 105465</strain>
    </source>
</reference>
<dbReference type="PROSITE" id="PS51683">
    <property type="entry name" value="SAM_OMT_II"/>
    <property type="match status" value="1"/>
</dbReference>
<feature type="domain" description="O-methyltransferase C-terminal" evidence="4">
    <location>
        <begin position="423"/>
        <end position="525"/>
    </location>
</feature>
<dbReference type="Pfam" id="PF08100">
    <property type="entry name" value="Dimerisation"/>
    <property type="match status" value="1"/>
</dbReference>
<comment type="caution">
    <text evidence="6">The sequence shown here is derived from an EMBL/GenBank/DDBJ whole genome shotgun (WGS) entry which is preliminary data.</text>
</comment>
<dbReference type="GO" id="GO:0046983">
    <property type="term" value="F:protein dimerization activity"/>
    <property type="evidence" value="ECO:0007669"/>
    <property type="project" value="InterPro"/>
</dbReference>
<dbReference type="Gene3D" id="1.10.10.10">
    <property type="entry name" value="Winged helix-like DNA-binding domain superfamily/Winged helix DNA-binding domain"/>
    <property type="match status" value="1"/>
</dbReference>
<dbReference type="OrthoDB" id="1606438at2759"/>
<dbReference type="InterPro" id="IPR016461">
    <property type="entry name" value="COMT-like"/>
</dbReference>
<dbReference type="Pfam" id="PF00891">
    <property type="entry name" value="Methyltransf_2"/>
    <property type="match status" value="1"/>
</dbReference>
<dbReference type="SUPFAM" id="SSF53335">
    <property type="entry name" value="S-adenosyl-L-methionine-dependent methyltransferases"/>
    <property type="match status" value="1"/>
</dbReference>
<dbReference type="InterPro" id="IPR001077">
    <property type="entry name" value="COMT_C"/>
</dbReference>
<dbReference type="InterPro" id="IPR036390">
    <property type="entry name" value="WH_DNA-bd_sf"/>
</dbReference>
<dbReference type="Proteomes" id="UP000298327">
    <property type="component" value="Unassembled WGS sequence"/>
</dbReference>
<evidence type="ECO:0000259" key="4">
    <source>
        <dbReference type="Pfam" id="PF00891"/>
    </source>
</evidence>
<keyword evidence="2" id="KW-0808">Transferase</keyword>
<dbReference type="SUPFAM" id="SSF46785">
    <property type="entry name" value="Winged helix' DNA-binding domain"/>
    <property type="match status" value="1"/>
</dbReference>
<evidence type="ECO:0000313" key="7">
    <source>
        <dbReference type="Proteomes" id="UP000298327"/>
    </source>
</evidence>
<evidence type="ECO:0000256" key="1">
    <source>
        <dbReference type="ARBA" id="ARBA00022603"/>
    </source>
</evidence>
<dbReference type="Gene3D" id="3.40.50.150">
    <property type="entry name" value="Vaccinia Virus protein VP39"/>
    <property type="match status" value="2"/>
</dbReference>